<dbReference type="GO" id="GO:0038023">
    <property type="term" value="F:signaling receptor activity"/>
    <property type="evidence" value="ECO:0007669"/>
    <property type="project" value="TreeGrafter"/>
</dbReference>
<keyword evidence="2" id="KW-1015">Disulfide bond</keyword>
<reference evidence="6 7" key="1">
    <citation type="journal article" date="2018" name="G3 (Bethesda)">
        <title>A High-Quality Reference Genome for the Invasive Mosquitofish Gambusia affinis Using a Chicago Library.</title>
        <authorList>
            <person name="Hoffberg S.L."/>
            <person name="Troendle N.J."/>
            <person name="Glenn T.C."/>
            <person name="Mahmud O."/>
            <person name="Louha S."/>
            <person name="Chalopin D."/>
            <person name="Bennetzen J.L."/>
            <person name="Mauricio R."/>
        </authorList>
    </citation>
    <scope>NUCLEOTIDE SEQUENCE [LARGE SCALE GENOMIC DNA]</scope>
    <source>
        <strain evidence="6">NE01/NJP1002.9</strain>
        <tissue evidence="6">Muscle</tissue>
    </source>
</reference>
<keyword evidence="3" id="KW-0175">Coiled coil</keyword>
<accession>A0A315VLI2</accession>
<protein>
    <recommendedName>
        <fullName evidence="5">C-type lectin domain-containing protein</fullName>
    </recommendedName>
</protein>
<proteinExistence type="predicted"/>
<evidence type="ECO:0000313" key="6">
    <source>
        <dbReference type="EMBL" id="PWA23902.1"/>
    </source>
</evidence>
<keyword evidence="4" id="KW-0472">Membrane</keyword>
<organism evidence="6 7">
    <name type="scientific">Gambusia affinis</name>
    <name type="common">Western mosquitofish</name>
    <name type="synonym">Heterandria affinis</name>
    <dbReference type="NCBI Taxonomy" id="33528"/>
    <lineage>
        <taxon>Eukaryota</taxon>
        <taxon>Metazoa</taxon>
        <taxon>Chordata</taxon>
        <taxon>Craniata</taxon>
        <taxon>Vertebrata</taxon>
        <taxon>Euteleostomi</taxon>
        <taxon>Actinopterygii</taxon>
        <taxon>Neopterygii</taxon>
        <taxon>Teleostei</taxon>
        <taxon>Neoteleostei</taxon>
        <taxon>Acanthomorphata</taxon>
        <taxon>Ovalentaria</taxon>
        <taxon>Atherinomorphae</taxon>
        <taxon>Cyprinodontiformes</taxon>
        <taxon>Poeciliidae</taxon>
        <taxon>Poeciliinae</taxon>
        <taxon>Gambusia</taxon>
    </lineage>
</organism>
<dbReference type="Pfam" id="PF00059">
    <property type="entry name" value="Lectin_C"/>
    <property type="match status" value="2"/>
</dbReference>
<feature type="coiled-coil region" evidence="3">
    <location>
        <begin position="60"/>
        <end position="101"/>
    </location>
</feature>
<dbReference type="GO" id="GO:0005886">
    <property type="term" value="C:plasma membrane"/>
    <property type="evidence" value="ECO:0007669"/>
    <property type="project" value="TreeGrafter"/>
</dbReference>
<dbReference type="STRING" id="33528.ENSGAFP00000017128"/>
<dbReference type="InterPro" id="IPR018378">
    <property type="entry name" value="C-type_lectin_CS"/>
</dbReference>
<evidence type="ECO:0000259" key="5">
    <source>
        <dbReference type="PROSITE" id="PS50041"/>
    </source>
</evidence>
<feature type="non-terminal residue" evidence="6">
    <location>
        <position position="530"/>
    </location>
</feature>
<dbReference type="PROSITE" id="PS00615">
    <property type="entry name" value="C_TYPE_LECTIN_1"/>
    <property type="match status" value="1"/>
</dbReference>
<dbReference type="InterPro" id="IPR001304">
    <property type="entry name" value="C-type_lectin-like"/>
</dbReference>
<comment type="caution">
    <text evidence="6">The sequence shown here is derived from an EMBL/GenBank/DDBJ whole genome shotgun (WGS) entry which is preliminary data.</text>
</comment>
<dbReference type="Gene3D" id="3.10.100.10">
    <property type="entry name" value="Mannose-Binding Protein A, subunit A"/>
    <property type="match status" value="2"/>
</dbReference>
<feature type="non-terminal residue" evidence="6">
    <location>
        <position position="1"/>
    </location>
</feature>
<feature type="transmembrane region" description="Helical" evidence="4">
    <location>
        <begin position="12"/>
        <end position="33"/>
    </location>
</feature>
<keyword evidence="7" id="KW-1185">Reference proteome</keyword>
<dbReference type="PANTHER" id="PTHR46784:SF1">
    <property type="entry name" value="KILLER CELL LECTIN-LIKE RECEPTOR SUBFAMILY B MEMBER 1"/>
    <property type="match status" value="1"/>
</dbReference>
<feature type="transmembrane region" description="Helical" evidence="4">
    <location>
        <begin position="500"/>
        <end position="520"/>
    </location>
</feature>
<dbReference type="CDD" id="cd00037">
    <property type="entry name" value="CLECT"/>
    <property type="match status" value="1"/>
</dbReference>
<dbReference type="InterPro" id="IPR016186">
    <property type="entry name" value="C-type_lectin-like/link_sf"/>
</dbReference>
<evidence type="ECO:0000256" key="4">
    <source>
        <dbReference type="SAM" id="Phobius"/>
    </source>
</evidence>
<evidence type="ECO:0000256" key="1">
    <source>
        <dbReference type="ARBA" id="ARBA00022989"/>
    </source>
</evidence>
<dbReference type="GO" id="GO:0042269">
    <property type="term" value="P:regulation of natural killer cell mediated cytotoxicity"/>
    <property type="evidence" value="ECO:0007669"/>
    <property type="project" value="TreeGrafter"/>
</dbReference>
<dbReference type="InterPro" id="IPR016187">
    <property type="entry name" value="CTDL_fold"/>
</dbReference>
<sequence length="530" mass="60503">PSSDKEAKRCCLYQKLVYCFGSLCVILVVAIIGRDKPELKQLKDKQIFLLDEIYNMTNLNNKFNIQVQNLTAEISQVQKNNHDLETKMKTLGEEIKTCKKQKPNQALHIIDEYCPKENGSGMFRFPYVRLCRSCPKGWIHSQSSCYAVNNPEPKNQKTWEDAREDCRGKSSNLTVIGNQEEKTFVDDSSWKDNKGKMKGFWIGLSVEGRKWKWIDGNDLTNQAWIPQPATDGQCVTSLQEREWKSVNCSERNGWICEKKALSWSIDEYCPKTNNGRSCTSCQNGWNYNLSSCYAYVDPPNQKTWEGALEECRSKKSDLTVVYDQAEKDYVNTISHDSSGINGYWIGLKAVEGKWKWTDGSDLTNQIWIQQQIAIDGYCVTSLKGRGWNTVICSDKNAWICEKKALSSTSQIEINIKAVNMAEEEVSYVSVVVKTKKKPQSRGKNEEETVYDEVKVNKEAVGDAEVENQNESVQQTLDTKGFLPDKAAERCRRYQQLCCCFGTLCVILVLSVIGICVYCKYTKLKGHEYNF</sequence>
<dbReference type="GO" id="GO:0009986">
    <property type="term" value="C:cell surface"/>
    <property type="evidence" value="ECO:0007669"/>
    <property type="project" value="TreeGrafter"/>
</dbReference>
<dbReference type="AlphaFoldDB" id="A0A315VLI2"/>
<dbReference type="SMART" id="SM00034">
    <property type="entry name" value="CLECT"/>
    <property type="match status" value="2"/>
</dbReference>
<feature type="domain" description="C-type lectin" evidence="5">
    <location>
        <begin position="288"/>
        <end position="401"/>
    </location>
</feature>
<dbReference type="InterPro" id="IPR051527">
    <property type="entry name" value="KLR_subfamily_B"/>
</dbReference>
<keyword evidence="1 4" id="KW-1133">Transmembrane helix</keyword>
<gene>
    <name evidence="6" type="ORF">CCH79_00010802</name>
</gene>
<feature type="domain" description="C-type lectin" evidence="5">
    <location>
        <begin position="141"/>
        <end position="257"/>
    </location>
</feature>
<name>A0A315VLI2_GAMAF</name>
<evidence type="ECO:0000256" key="2">
    <source>
        <dbReference type="ARBA" id="ARBA00023157"/>
    </source>
</evidence>
<dbReference type="Proteomes" id="UP000250572">
    <property type="component" value="Unassembled WGS sequence"/>
</dbReference>
<evidence type="ECO:0000256" key="3">
    <source>
        <dbReference type="SAM" id="Coils"/>
    </source>
</evidence>
<dbReference type="PROSITE" id="PS50041">
    <property type="entry name" value="C_TYPE_LECTIN_2"/>
    <property type="match status" value="2"/>
</dbReference>
<evidence type="ECO:0000313" key="7">
    <source>
        <dbReference type="Proteomes" id="UP000250572"/>
    </source>
</evidence>
<dbReference type="PANTHER" id="PTHR46784">
    <property type="entry name" value="KILLER CELL LECTIN-LIKE RECEPTOR SUBFAMILY B MEMBER 1"/>
    <property type="match status" value="1"/>
</dbReference>
<dbReference type="SUPFAM" id="SSF56436">
    <property type="entry name" value="C-type lectin-like"/>
    <property type="match status" value="2"/>
</dbReference>
<dbReference type="EMBL" id="NHOQ01001560">
    <property type="protein sequence ID" value="PWA23902.1"/>
    <property type="molecule type" value="Genomic_DNA"/>
</dbReference>
<keyword evidence="4" id="KW-0812">Transmembrane</keyword>